<evidence type="ECO:0000313" key="5">
    <source>
        <dbReference type="Proteomes" id="UP000283269"/>
    </source>
</evidence>
<organism evidence="4 5">
    <name type="scientific">Psilocybe cyanescens</name>
    <dbReference type="NCBI Taxonomy" id="93625"/>
    <lineage>
        <taxon>Eukaryota</taxon>
        <taxon>Fungi</taxon>
        <taxon>Dikarya</taxon>
        <taxon>Basidiomycota</taxon>
        <taxon>Agaricomycotina</taxon>
        <taxon>Agaricomycetes</taxon>
        <taxon>Agaricomycetidae</taxon>
        <taxon>Agaricales</taxon>
        <taxon>Agaricineae</taxon>
        <taxon>Strophariaceae</taxon>
        <taxon>Psilocybe</taxon>
    </lineage>
</organism>
<dbReference type="InterPro" id="IPR002110">
    <property type="entry name" value="Ankyrin_rpt"/>
</dbReference>
<reference evidence="4 5" key="1">
    <citation type="journal article" date="2018" name="Evol. Lett.">
        <title>Horizontal gene cluster transfer increased hallucinogenic mushroom diversity.</title>
        <authorList>
            <person name="Reynolds H.T."/>
            <person name="Vijayakumar V."/>
            <person name="Gluck-Thaler E."/>
            <person name="Korotkin H.B."/>
            <person name="Matheny P.B."/>
            <person name="Slot J.C."/>
        </authorList>
    </citation>
    <scope>NUCLEOTIDE SEQUENCE [LARGE SCALE GENOMIC DNA]</scope>
    <source>
        <strain evidence="4 5">2631</strain>
    </source>
</reference>
<comment type="caution">
    <text evidence="4">The sequence shown here is derived from an EMBL/GenBank/DDBJ whole genome shotgun (WGS) entry which is preliminary data.</text>
</comment>
<dbReference type="SMART" id="SM00248">
    <property type="entry name" value="ANK"/>
    <property type="match status" value="3"/>
</dbReference>
<evidence type="ECO:0000256" key="3">
    <source>
        <dbReference type="SAM" id="MobiDB-lite"/>
    </source>
</evidence>
<proteinExistence type="predicted"/>
<feature type="compositionally biased region" description="Basic and acidic residues" evidence="3">
    <location>
        <begin position="192"/>
        <end position="204"/>
    </location>
</feature>
<name>A0A409WYM3_PSICY</name>
<evidence type="ECO:0000256" key="2">
    <source>
        <dbReference type="ARBA" id="ARBA00023043"/>
    </source>
</evidence>
<feature type="region of interest" description="Disordered" evidence="3">
    <location>
        <begin position="184"/>
        <end position="204"/>
    </location>
</feature>
<dbReference type="STRING" id="93625.A0A409WYM3"/>
<sequence length="531" mass="60172">CRTTDKKNARLSNPTSDLVDVFDAPATIRTIRARVVEGKQDLSAKYDMQVADDNRKLEGTPCTVADLEEFKKNWVIFTERSLSQPVNWNIIAILSPRAPLSNCDTVSKRAIRKYYHSNAYPTSDVDLFLWGMTPDQDYECSIARMEGLARLLALEKLADENMRNTFLKGRRQLRGRIFANALSQKRNKRTRQRDNGDLKDEKDSGTIEMNDYDVASLHLPYRPGWNARRIDKLVYQTDLGMDSIFNLKKKGRRLHRHHGFFGTVEDDMEDCCENSPKPIDDDEKKLQAEENEAYIRGRIQFIEENPARQSITGSFKPIDISEWSEQVYINPVQELFTAIAAHDRATVQRLLSESLDVNQRDHVGRTYLHVAIFSKTTDIALDLIDAGSRITAPMADGRAPLHRAAQFDQDQNVVFAIATAISRKHYGIVALLLAQGAKLDLDERDISRAQGATSRNIFAYQSLEVALKNHDDLIKLLISLNASINFGLLESSGSIPMYPIGERSRKAFRKPAHTAGDSRIAERDEEDEDKG</sequence>
<keyword evidence="5" id="KW-1185">Reference proteome</keyword>
<accession>A0A409WYM3</accession>
<dbReference type="SUPFAM" id="SSF48403">
    <property type="entry name" value="Ankyrin repeat"/>
    <property type="match status" value="1"/>
</dbReference>
<dbReference type="InterPro" id="IPR036770">
    <property type="entry name" value="Ankyrin_rpt-contain_sf"/>
</dbReference>
<protein>
    <submittedName>
        <fullName evidence="4">Uncharacterized protein</fullName>
    </submittedName>
</protein>
<dbReference type="InParanoid" id="A0A409WYM3"/>
<dbReference type="Proteomes" id="UP000283269">
    <property type="component" value="Unassembled WGS sequence"/>
</dbReference>
<keyword evidence="1" id="KW-0677">Repeat</keyword>
<feature type="region of interest" description="Disordered" evidence="3">
    <location>
        <begin position="506"/>
        <end position="531"/>
    </location>
</feature>
<dbReference type="AlphaFoldDB" id="A0A409WYM3"/>
<keyword evidence="2" id="KW-0040">ANK repeat</keyword>
<dbReference type="PANTHER" id="PTHR24171">
    <property type="entry name" value="ANKYRIN REPEAT DOMAIN-CONTAINING PROTEIN 39-RELATED"/>
    <property type="match status" value="1"/>
</dbReference>
<feature type="non-terminal residue" evidence="4">
    <location>
        <position position="1"/>
    </location>
</feature>
<evidence type="ECO:0000256" key="1">
    <source>
        <dbReference type="ARBA" id="ARBA00022737"/>
    </source>
</evidence>
<dbReference type="EMBL" id="NHYD01002998">
    <property type="protein sequence ID" value="PPQ83597.1"/>
    <property type="molecule type" value="Genomic_DNA"/>
</dbReference>
<evidence type="ECO:0000313" key="4">
    <source>
        <dbReference type="EMBL" id="PPQ83597.1"/>
    </source>
</evidence>
<dbReference type="Pfam" id="PF12796">
    <property type="entry name" value="Ank_2"/>
    <property type="match status" value="1"/>
</dbReference>
<gene>
    <name evidence="4" type="ORF">CVT25_006347</name>
</gene>
<dbReference type="OrthoDB" id="539213at2759"/>
<dbReference type="Gene3D" id="1.25.40.20">
    <property type="entry name" value="Ankyrin repeat-containing domain"/>
    <property type="match status" value="1"/>
</dbReference>
<dbReference type="PANTHER" id="PTHR24171:SF9">
    <property type="entry name" value="ANKYRIN REPEAT DOMAIN-CONTAINING PROTEIN 39"/>
    <property type="match status" value="1"/>
</dbReference>